<comment type="similarity">
    <text evidence="1">Belongs to the V-ATPase E subunit family.</text>
</comment>
<feature type="coiled-coil region" evidence="4">
    <location>
        <begin position="96"/>
        <end position="157"/>
    </location>
</feature>
<proteinExistence type="inferred from homology"/>
<dbReference type="GO" id="GO:0046961">
    <property type="term" value="F:proton-transporting ATPase activity, rotational mechanism"/>
    <property type="evidence" value="ECO:0007669"/>
    <property type="project" value="InterPro"/>
</dbReference>
<evidence type="ECO:0000256" key="3">
    <source>
        <dbReference type="ARBA" id="ARBA00023065"/>
    </source>
</evidence>
<keyword evidence="3" id="KW-0406">Ion transport</keyword>
<dbReference type="Pfam" id="PF01991">
    <property type="entry name" value="vATP-synt_E"/>
    <property type="match status" value="1"/>
</dbReference>
<dbReference type="SUPFAM" id="SSF160527">
    <property type="entry name" value="V-type ATPase subunit E-like"/>
    <property type="match status" value="1"/>
</dbReference>
<evidence type="ECO:0000313" key="5">
    <source>
        <dbReference type="EMBL" id="MBD3326624.1"/>
    </source>
</evidence>
<sequence>MSAHRVHRLKLRHLSGQSVRFRNFHDRQTSGRIWQGSDSLCNGRNLCGVRIAGNHSSPQWNSSRVKEECRIENYESRIPDSHGSFFITSVSLATIIKKIEDEAEAQRQQIIDHANAEAEQIVEQGRKRAEDEAAHILQKAEDELHNVKNRRMATTLLHMRKEKLDHRQQILNEVFTKALTRIQSYNPEQYRDGARKLLLSVNEEREGTVFLSQTDHAEALIDQAFIDAINEELQQQQRQLRFTLSDQPAEIEHGFVVDFDDFVVNYSIETLLAGLWEEIKTEVSRQLFDEAHLEDE</sequence>
<dbReference type="AlphaFoldDB" id="A0A9D5Q775"/>
<evidence type="ECO:0000256" key="2">
    <source>
        <dbReference type="ARBA" id="ARBA00022448"/>
    </source>
</evidence>
<dbReference type="Gene3D" id="3.30.2320.30">
    <property type="entry name" value="ATP synthase, E subunit, C-terminal"/>
    <property type="match status" value="1"/>
</dbReference>
<dbReference type="GO" id="GO:0033178">
    <property type="term" value="C:proton-transporting two-sector ATPase complex, catalytic domain"/>
    <property type="evidence" value="ECO:0007669"/>
    <property type="project" value="InterPro"/>
</dbReference>
<dbReference type="CDD" id="cd06503">
    <property type="entry name" value="ATP-synt_Fo_b"/>
    <property type="match status" value="1"/>
</dbReference>
<keyword evidence="2" id="KW-0813">Transport</keyword>
<comment type="caution">
    <text evidence="5">The sequence shown here is derived from an EMBL/GenBank/DDBJ whole genome shotgun (WGS) entry which is preliminary data.</text>
</comment>
<keyword evidence="4" id="KW-0175">Coiled coil</keyword>
<evidence type="ECO:0008006" key="7">
    <source>
        <dbReference type="Google" id="ProtNLM"/>
    </source>
</evidence>
<dbReference type="InterPro" id="IPR002842">
    <property type="entry name" value="ATPase_V1_Esu"/>
</dbReference>
<dbReference type="Gene3D" id="1.20.5.620">
    <property type="entry name" value="F1F0 ATP synthase subunit B, membrane domain"/>
    <property type="match status" value="1"/>
</dbReference>
<name>A0A9D5Q775_9BACT</name>
<dbReference type="EMBL" id="WJJP01000610">
    <property type="protein sequence ID" value="MBD3326624.1"/>
    <property type="molecule type" value="Genomic_DNA"/>
</dbReference>
<gene>
    <name evidence="5" type="ORF">GF339_18720</name>
</gene>
<dbReference type="InterPro" id="IPR038495">
    <property type="entry name" value="ATPase_E_C"/>
</dbReference>
<evidence type="ECO:0000313" key="6">
    <source>
        <dbReference type="Proteomes" id="UP000649604"/>
    </source>
</evidence>
<evidence type="ECO:0000256" key="4">
    <source>
        <dbReference type="SAM" id="Coils"/>
    </source>
</evidence>
<accession>A0A9D5Q775</accession>
<organism evidence="5 6">
    <name type="scientific">candidate division KSB3 bacterium</name>
    <dbReference type="NCBI Taxonomy" id="2044937"/>
    <lineage>
        <taxon>Bacteria</taxon>
        <taxon>candidate division KSB3</taxon>
    </lineage>
</organism>
<reference evidence="5" key="1">
    <citation type="submission" date="2019-11" db="EMBL/GenBank/DDBJ databases">
        <title>Microbial mats filling the niche in hypersaline microbial mats.</title>
        <authorList>
            <person name="Wong H.L."/>
            <person name="Macleod F.I."/>
            <person name="White R.A. III"/>
            <person name="Burns B.P."/>
        </authorList>
    </citation>
    <scope>NUCLEOTIDE SEQUENCE</scope>
    <source>
        <strain evidence="5">Rbin_158</strain>
    </source>
</reference>
<evidence type="ECO:0000256" key="1">
    <source>
        <dbReference type="ARBA" id="ARBA00005901"/>
    </source>
</evidence>
<protein>
    <recommendedName>
        <fullName evidence="7">V-type ATP synthase subunit E</fullName>
    </recommendedName>
</protein>
<dbReference type="Proteomes" id="UP000649604">
    <property type="component" value="Unassembled WGS sequence"/>
</dbReference>